<dbReference type="AlphaFoldDB" id="A0A848ANY4"/>
<feature type="signal peptide" evidence="1">
    <location>
        <begin position="1"/>
        <end position="21"/>
    </location>
</feature>
<proteinExistence type="predicted"/>
<sequence>MRKSNLFFLLWSMLCSSPVWAFYPVHDSVTYVHNTVKAIQDELYQQMALDYQVDQLGKTAEILQTGLDTLKVTQDTYSTCKDMYDTAVAISDYIGDPRKLTAYMNREFWHDDEIQAALNITREAMDMADDRVANTGNIRYMLRQIDYALADEEIRRSENLADTQKGALAVHKFMSEWGPKALLQLQDLNREDQRFKPRTSNQTELQHATYKNGIWQSNALGQMLAAQSMHSAMVAQQFYAENLRLDERDLKKAQALHDARKINESGAEALESKGSVGNNFIEQFISR</sequence>
<dbReference type="EMBL" id="JABAEW010000001">
    <property type="protein sequence ID" value="NMD84985.1"/>
    <property type="molecule type" value="Genomic_DNA"/>
</dbReference>
<accession>A0A848ANY4</accession>
<name>A0A848ANY4_9BACT</name>
<evidence type="ECO:0008006" key="4">
    <source>
        <dbReference type="Google" id="ProtNLM"/>
    </source>
</evidence>
<protein>
    <recommendedName>
        <fullName evidence="4">P-type conjugative transfer protein TrbJ</fullName>
    </recommendedName>
</protein>
<evidence type="ECO:0000313" key="3">
    <source>
        <dbReference type="Proteomes" id="UP000576225"/>
    </source>
</evidence>
<dbReference type="Proteomes" id="UP000576225">
    <property type="component" value="Unassembled WGS sequence"/>
</dbReference>
<evidence type="ECO:0000313" key="2">
    <source>
        <dbReference type="EMBL" id="NMD84985.1"/>
    </source>
</evidence>
<gene>
    <name evidence="2" type="ORF">HF882_00145</name>
</gene>
<comment type="caution">
    <text evidence="2">The sequence shown here is derived from an EMBL/GenBank/DDBJ whole genome shotgun (WGS) entry which is preliminary data.</text>
</comment>
<dbReference type="RefSeq" id="WP_168961109.1">
    <property type="nucleotide sequence ID" value="NZ_JABAEW010000001.1"/>
</dbReference>
<keyword evidence="1" id="KW-0732">Signal</keyword>
<evidence type="ECO:0000256" key="1">
    <source>
        <dbReference type="SAM" id="SignalP"/>
    </source>
</evidence>
<feature type="chain" id="PRO_5032811580" description="P-type conjugative transfer protein TrbJ" evidence="1">
    <location>
        <begin position="22"/>
        <end position="287"/>
    </location>
</feature>
<organism evidence="2 3">
    <name type="scientific">Victivallis vadensis</name>
    <dbReference type="NCBI Taxonomy" id="172901"/>
    <lineage>
        <taxon>Bacteria</taxon>
        <taxon>Pseudomonadati</taxon>
        <taxon>Lentisphaerota</taxon>
        <taxon>Lentisphaeria</taxon>
        <taxon>Victivallales</taxon>
        <taxon>Victivallaceae</taxon>
        <taxon>Victivallis</taxon>
    </lineage>
</organism>
<reference evidence="2 3" key="1">
    <citation type="submission" date="2020-04" db="EMBL/GenBank/DDBJ databases">
        <authorList>
            <person name="Hitch T.C.A."/>
            <person name="Wylensek D."/>
            <person name="Clavel T."/>
        </authorList>
    </citation>
    <scope>NUCLEOTIDE SEQUENCE [LARGE SCALE GENOMIC DNA]</scope>
    <source>
        <strain evidence="2 3">COR2-253-APC-1A</strain>
    </source>
</reference>